<evidence type="ECO:0000313" key="9">
    <source>
        <dbReference type="Proteomes" id="UP000219036"/>
    </source>
</evidence>
<dbReference type="SUPFAM" id="SSF74653">
    <property type="entry name" value="TolA/TonB C-terminal domain"/>
    <property type="match status" value="1"/>
</dbReference>
<dbReference type="RefSeq" id="WP_096999695.1">
    <property type="nucleotide sequence ID" value="NZ_OBEI01000001.1"/>
</dbReference>
<keyword evidence="2 6" id="KW-0812">Transmembrane</keyword>
<dbReference type="PROSITE" id="PS52015">
    <property type="entry name" value="TONB_CTD"/>
    <property type="match status" value="1"/>
</dbReference>
<name>A0A285N7L9_9AQUI</name>
<dbReference type="Pfam" id="PF13103">
    <property type="entry name" value="TonB_2"/>
    <property type="match status" value="1"/>
</dbReference>
<gene>
    <name evidence="8" type="ORF">SAMN06265182_0518</name>
</gene>
<evidence type="ECO:0000256" key="3">
    <source>
        <dbReference type="ARBA" id="ARBA00022989"/>
    </source>
</evidence>
<dbReference type="NCBIfam" id="TIGR01352">
    <property type="entry name" value="tonB_Cterm"/>
    <property type="match status" value="1"/>
</dbReference>
<evidence type="ECO:0000256" key="6">
    <source>
        <dbReference type="SAM" id="Phobius"/>
    </source>
</evidence>
<proteinExistence type="predicted"/>
<reference evidence="9" key="1">
    <citation type="submission" date="2017-09" db="EMBL/GenBank/DDBJ databases">
        <authorList>
            <person name="Varghese N."/>
            <person name="Submissions S."/>
        </authorList>
    </citation>
    <scope>NUCLEOTIDE SEQUENCE [LARGE SCALE GENOMIC DNA]</scope>
    <source>
        <strain evidence="9">DSM 15103</strain>
    </source>
</reference>
<dbReference type="InterPro" id="IPR006260">
    <property type="entry name" value="TonB/TolA_C"/>
</dbReference>
<feature type="domain" description="TonB C-terminal" evidence="7">
    <location>
        <begin position="165"/>
        <end position="252"/>
    </location>
</feature>
<keyword evidence="3 6" id="KW-1133">Transmembrane helix</keyword>
<sequence>MEIYFQNSSYLNKKVLIISLLIGLVVNLMFLGFLEFFTTNVEPVQVKEPKIKYIKLKQPVKKKIKKTVKKKIQKKKKVVRKNTQKPKASSGKKVSKNPSVPALTPVLPEIENITEKEITLPEKEVDIGEFSDIPAETGKIKEFKAITVGEFNPTFGTELSKFDKTAEGTALGRKLLYKPPPPVIKTTVPPPSVKVKLWIRKDGTVYKVQLLETTGNKKIDQKIKEYVQSWKFNEIDRDEKQWAITTIRFKTM</sequence>
<dbReference type="GO" id="GO:0016020">
    <property type="term" value="C:membrane"/>
    <property type="evidence" value="ECO:0007669"/>
    <property type="project" value="UniProtKB-SubCell"/>
</dbReference>
<evidence type="ECO:0000313" key="8">
    <source>
        <dbReference type="EMBL" id="SNZ03966.1"/>
    </source>
</evidence>
<dbReference type="InterPro" id="IPR037682">
    <property type="entry name" value="TonB_C"/>
</dbReference>
<feature type="region of interest" description="Disordered" evidence="5">
    <location>
        <begin position="76"/>
        <end position="99"/>
    </location>
</feature>
<keyword evidence="9" id="KW-1185">Reference proteome</keyword>
<evidence type="ECO:0000256" key="4">
    <source>
        <dbReference type="ARBA" id="ARBA00023136"/>
    </source>
</evidence>
<keyword evidence="4 6" id="KW-0472">Membrane</keyword>
<evidence type="ECO:0000256" key="5">
    <source>
        <dbReference type="SAM" id="MobiDB-lite"/>
    </source>
</evidence>
<dbReference type="OrthoDB" id="15284at2"/>
<dbReference type="GO" id="GO:0055085">
    <property type="term" value="P:transmembrane transport"/>
    <property type="evidence" value="ECO:0007669"/>
    <property type="project" value="InterPro"/>
</dbReference>
<accession>A0A285N7L9</accession>
<dbReference type="EMBL" id="OBEI01000001">
    <property type="protein sequence ID" value="SNZ03966.1"/>
    <property type="molecule type" value="Genomic_DNA"/>
</dbReference>
<comment type="subcellular location">
    <subcellularLocation>
        <location evidence="1">Membrane</location>
        <topology evidence="1">Single-pass membrane protein</topology>
    </subcellularLocation>
</comment>
<organism evidence="8 9">
    <name type="scientific">Persephonella hydrogeniphila</name>
    <dbReference type="NCBI Taxonomy" id="198703"/>
    <lineage>
        <taxon>Bacteria</taxon>
        <taxon>Pseudomonadati</taxon>
        <taxon>Aquificota</taxon>
        <taxon>Aquificia</taxon>
        <taxon>Aquificales</taxon>
        <taxon>Hydrogenothermaceae</taxon>
        <taxon>Persephonella</taxon>
    </lineage>
</organism>
<evidence type="ECO:0000259" key="7">
    <source>
        <dbReference type="PROSITE" id="PS52015"/>
    </source>
</evidence>
<dbReference type="Gene3D" id="3.30.1150.10">
    <property type="match status" value="1"/>
</dbReference>
<evidence type="ECO:0000256" key="2">
    <source>
        <dbReference type="ARBA" id="ARBA00022692"/>
    </source>
</evidence>
<dbReference type="AlphaFoldDB" id="A0A285N7L9"/>
<feature type="transmembrane region" description="Helical" evidence="6">
    <location>
        <begin position="15"/>
        <end position="37"/>
    </location>
</feature>
<evidence type="ECO:0000256" key="1">
    <source>
        <dbReference type="ARBA" id="ARBA00004167"/>
    </source>
</evidence>
<dbReference type="Proteomes" id="UP000219036">
    <property type="component" value="Unassembled WGS sequence"/>
</dbReference>
<protein>
    <submittedName>
        <fullName evidence="8">Protein TonB</fullName>
    </submittedName>
</protein>